<dbReference type="GO" id="GO:0003697">
    <property type="term" value="F:single-stranded DNA binding"/>
    <property type="evidence" value="ECO:0007669"/>
    <property type="project" value="TreeGrafter"/>
</dbReference>
<dbReference type="GO" id="GO:0070260">
    <property type="term" value="F:5'-tyrosyl-DNA phosphodiesterase activity"/>
    <property type="evidence" value="ECO:0007669"/>
    <property type="project" value="TreeGrafter"/>
</dbReference>
<evidence type="ECO:0000313" key="14">
    <source>
        <dbReference type="Proteomes" id="UP000775872"/>
    </source>
</evidence>
<dbReference type="GO" id="GO:0046872">
    <property type="term" value="F:metal ion binding"/>
    <property type="evidence" value="ECO:0007669"/>
    <property type="project" value="UniProtKB-KW"/>
</dbReference>
<protein>
    <recommendedName>
        <fullName evidence="12">Endonuclease/exonuclease/phosphatase domain-containing protein</fullName>
    </recommendedName>
</protein>
<feature type="compositionally biased region" description="Polar residues" evidence="11">
    <location>
        <begin position="9"/>
        <end position="27"/>
    </location>
</feature>
<feature type="domain" description="Endonuclease/exonuclease/phosphatase" evidence="12">
    <location>
        <begin position="59"/>
        <end position="319"/>
    </location>
</feature>
<gene>
    <name evidence="13" type="ORF">CSOL1703_00016809</name>
</gene>
<keyword evidence="14" id="KW-1185">Reference proteome</keyword>
<keyword evidence="8" id="KW-0460">Magnesium</keyword>
<dbReference type="PANTHER" id="PTHR15822:SF4">
    <property type="entry name" value="TYROSYL-DNA PHOSPHODIESTERASE 2"/>
    <property type="match status" value="1"/>
</dbReference>
<evidence type="ECO:0000313" key="13">
    <source>
        <dbReference type="EMBL" id="CAH0054735.1"/>
    </source>
</evidence>
<dbReference type="InterPro" id="IPR005135">
    <property type="entry name" value="Endo/exonuclease/phosphatase"/>
</dbReference>
<reference evidence="13" key="1">
    <citation type="submission" date="2021-10" db="EMBL/GenBank/DDBJ databases">
        <authorList>
            <person name="Piombo E."/>
        </authorList>
    </citation>
    <scope>NUCLEOTIDE SEQUENCE</scope>
</reference>
<evidence type="ECO:0000256" key="3">
    <source>
        <dbReference type="ARBA" id="ARBA00004322"/>
    </source>
</evidence>
<dbReference type="PANTHER" id="PTHR15822">
    <property type="entry name" value="TRAF AND TNF RECEPTOR-ASSOCIATED PROTEIN"/>
    <property type="match status" value="1"/>
</dbReference>
<dbReference type="GO" id="GO:0006302">
    <property type="term" value="P:double-strand break repair"/>
    <property type="evidence" value="ECO:0007669"/>
    <property type="project" value="TreeGrafter"/>
</dbReference>
<comment type="cofactor">
    <cofactor evidence="1">
        <name>Mn(2+)</name>
        <dbReference type="ChEBI" id="CHEBI:29035"/>
    </cofactor>
</comment>
<evidence type="ECO:0000256" key="2">
    <source>
        <dbReference type="ARBA" id="ARBA00001946"/>
    </source>
</evidence>
<sequence>MAHRFWDNLSPSFPSRTRGSPSQQPYHVFSESDQTWHAVQPTWRRSATSDPELSSFTVLSWNIDFMRILPDERMRAALDHLRQHIYGNISSEYESDADHKVIMLNEMTHSDLQIIQSQDWIQQEFQLTDISSEYWESNVYGTCMLVPKSMAITDVFRVHYTQTDMSRDALFVEVYLRGKNVRLCTTHLQSLVARPPLRPRQLAEAARHLHNADAGILGGDLNAIERFDRNLHTLNSLKDAYLETGQEEGSEAGMTWGQMAATSSRERHGLTRMDKILYCGGVRLQGFGTFGMDVQVANESDRQSLIEEEGLEKGWVTDHLGVKANFLLVS</sequence>
<dbReference type="EMBL" id="CABFOC020000051">
    <property type="protein sequence ID" value="CAH0054735.1"/>
    <property type="molecule type" value="Genomic_DNA"/>
</dbReference>
<evidence type="ECO:0000256" key="4">
    <source>
        <dbReference type="ARBA" id="ARBA00022722"/>
    </source>
</evidence>
<dbReference type="SUPFAM" id="SSF56219">
    <property type="entry name" value="DNase I-like"/>
    <property type="match status" value="1"/>
</dbReference>
<dbReference type="GO" id="GO:0005737">
    <property type="term" value="C:cytoplasm"/>
    <property type="evidence" value="ECO:0007669"/>
    <property type="project" value="TreeGrafter"/>
</dbReference>
<dbReference type="CDD" id="cd09080">
    <property type="entry name" value="TDP2"/>
    <property type="match status" value="1"/>
</dbReference>
<keyword evidence="10" id="KW-0539">Nucleus</keyword>
<feature type="region of interest" description="Disordered" evidence="11">
    <location>
        <begin position="1"/>
        <end position="27"/>
    </location>
</feature>
<comment type="cofactor">
    <cofactor evidence="2">
        <name>Mg(2+)</name>
        <dbReference type="ChEBI" id="CHEBI:18420"/>
    </cofactor>
</comment>
<evidence type="ECO:0000256" key="11">
    <source>
        <dbReference type="SAM" id="MobiDB-lite"/>
    </source>
</evidence>
<evidence type="ECO:0000259" key="12">
    <source>
        <dbReference type="Pfam" id="PF03372"/>
    </source>
</evidence>
<keyword evidence="5" id="KW-0479">Metal-binding</keyword>
<keyword evidence="4" id="KW-0540">Nuclease</keyword>
<dbReference type="GO" id="GO:0004518">
    <property type="term" value="F:nuclease activity"/>
    <property type="evidence" value="ECO:0007669"/>
    <property type="project" value="UniProtKB-KW"/>
</dbReference>
<dbReference type="Pfam" id="PF03372">
    <property type="entry name" value="Exo_endo_phos"/>
    <property type="match status" value="1"/>
</dbReference>
<dbReference type="AlphaFoldDB" id="A0A9N9ZEC0"/>
<comment type="caution">
    <text evidence="13">The sequence shown here is derived from an EMBL/GenBank/DDBJ whole genome shotgun (WGS) entry which is preliminary data.</text>
</comment>
<evidence type="ECO:0000256" key="5">
    <source>
        <dbReference type="ARBA" id="ARBA00022723"/>
    </source>
</evidence>
<comment type="subcellular location">
    <subcellularLocation>
        <location evidence="3">Nucleus</location>
        <location evidence="3">PML body</location>
    </subcellularLocation>
</comment>
<evidence type="ECO:0000256" key="1">
    <source>
        <dbReference type="ARBA" id="ARBA00001936"/>
    </source>
</evidence>
<dbReference type="Proteomes" id="UP000775872">
    <property type="component" value="Unassembled WGS sequence"/>
</dbReference>
<keyword evidence="7" id="KW-0378">Hydrolase</keyword>
<dbReference type="OrthoDB" id="9975959at2759"/>
<organism evidence="13 14">
    <name type="scientific">Clonostachys solani</name>
    <dbReference type="NCBI Taxonomy" id="160281"/>
    <lineage>
        <taxon>Eukaryota</taxon>
        <taxon>Fungi</taxon>
        <taxon>Dikarya</taxon>
        <taxon>Ascomycota</taxon>
        <taxon>Pezizomycotina</taxon>
        <taxon>Sordariomycetes</taxon>
        <taxon>Hypocreomycetidae</taxon>
        <taxon>Hypocreales</taxon>
        <taxon>Bionectriaceae</taxon>
        <taxon>Clonostachys</taxon>
    </lineage>
</organism>
<evidence type="ECO:0000256" key="9">
    <source>
        <dbReference type="ARBA" id="ARBA00023204"/>
    </source>
</evidence>
<evidence type="ECO:0000256" key="7">
    <source>
        <dbReference type="ARBA" id="ARBA00022801"/>
    </source>
</evidence>
<evidence type="ECO:0000256" key="6">
    <source>
        <dbReference type="ARBA" id="ARBA00022763"/>
    </source>
</evidence>
<evidence type="ECO:0000256" key="10">
    <source>
        <dbReference type="ARBA" id="ARBA00023242"/>
    </source>
</evidence>
<dbReference type="InterPro" id="IPR036691">
    <property type="entry name" value="Endo/exonu/phosph_ase_sf"/>
</dbReference>
<accession>A0A9N9ZEC0</accession>
<dbReference type="InterPro" id="IPR051547">
    <property type="entry name" value="TDP2-like"/>
</dbReference>
<keyword evidence="9" id="KW-0234">DNA repair</keyword>
<evidence type="ECO:0000256" key="8">
    <source>
        <dbReference type="ARBA" id="ARBA00022842"/>
    </source>
</evidence>
<keyword evidence="6" id="KW-0227">DNA damage</keyword>
<name>A0A9N9ZEC0_9HYPO</name>
<dbReference type="Gene3D" id="3.60.10.10">
    <property type="entry name" value="Endonuclease/exonuclease/phosphatase"/>
    <property type="match status" value="1"/>
</dbReference>
<proteinExistence type="predicted"/>